<dbReference type="EMBL" id="HBUF01309256">
    <property type="protein sequence ID" value="CAG6692820.1"/>
    <property type="molecule type" value="Transcribed_RNA"/>
</dbReference>
<organism evidence="1">
    <name type="scientific">Cacopsylla melanoneura</name>
    <dbReference type="NCBI Taxonomy" id="428564"/>
    <lineage>
        <taxon>Eukaryota</taxon>
        <taxon>Metazoa</taxon>
        <taxon>Ecdysozoa</taxon>
        <taxon>Arthropoda</taxon>
        <taxon>Hexapoda</taxon>
        <taxon>Insecta</taxon>
        <taxon>Pterygota</taxon>
        <taxon>Neoptera</taxon>
        <taxon>Paraneoptera</taxon>
        <taxon>Hemiptera</taxon>
        <taxon>Sternorrhyncha</taxon>
        <taxon>Psylloidea</taxon>
        <taxon>Psyllidae</taxon>
        <taxon>Psyllinae</taxon>
        <taxon>Cacopsylla</taxon>
    </lineage>
</organism>
<protein>
    <submittedName>
        <fullName evidence="1">Uncharacterized protein</fullName>
    </submittedName>
</protein>
<name>A0A8D8TUY5_9HEMI</name>
<evidence type="ECO:0000313" key="1">
    <source>
        <dbReference type="EMBL" id="CAG6692820.1"/>
    </source>
</evidence>
<accession>A0A8D8TUY5</accession>
<reference evidence="1" key="1">
    <citation type="submission" date="2021-05" db="EMBL/GenBank/DDBJ databases">
        <authorList>
            <person name="Alioto T."/>
            <person name="Alioto T."/>
            <person name="Gomez Garrido J."/>
        </authorList>
    </citation>
    <scope>NUCLEOTIDE SEQUENCE</scope>
</reference>
<sequence>MITFLSGMILFILMVNQPRLKMVMDLPMLLLLQITWFLHVRRPIIIIGQPREGTKPLRYKYLSTPTSHKLPILSLQKTWYDQQDQPWVDRMLLPKCWWN</sequence>
<dbReference type="AlphaFoldDB" id="A0A8D8TUY5"/>
<proteinExistence type="predicted"/>